<dbReference type="SUPFAM" id="SSF50370">
    <property type="entry name" value="Ricin B-like lectins"/>
    <property type="match status" value="2"/>
</dbReference>
<evidence type="ECO:0000313" key="6">
    <source>
        <dbReference type="EMBL" id="QHO68674.1"/>
    </source>
</evidence>
<dbReference type="InterPro" id="IPR023296">
    <property type="entry name" value="Glyco_hydro_beta-prop_sf"/>
</dbReference>
<dbReference type="GO" id="GO:0005987">
    <property type="term" value="P:sucrose catabolic process"/>
    <property type="evidence" value="ECO:0007669"/>
    <property type="project" value="TreeGrafter"/>
</dbReference>
<dbReference type="GO" id="GO:0005737">
    <property type="term" value="C:cytoplasm"/>
    <property type="evidence" value="ECO:0007669"/>
    <property type="project" value="TreeGrafter"/>
</dbReference>
<dbReference type="SUPFAM" id="SSF75005">
    <property type="entry name" value="Arabinanase/levansucrase/invertase"/>
    <property type="match status" value="1"/>
</dbReference>
<organism evidence="6 7">
    <name type="scientific">Marisediminicola antarctica</name>
    <dbReference type="NCBI Taxonomy" id="674079"/>
    <lineage>
        <taxon>Bacteria</taxon>
        <taxon>Bacillati</taxon>
        <taxon>Actinomycetota</taxon>
        <taxon>Actinomycetes</taxon>
        <taxon>Micrococcales</taxon>
        <taxon>Microbacteriaceae</taxon>
        <taxon>Marisediminicola</taxon>
    </lineage>
</organism>
<evidence type="ECO:0000256" key="1">
    <source>
        <dbReference type="ARBA" id="ARBA00009902"/>
    </source>
</evidence>
<dbReference type="Gene3D" id="2.115.10.20">
    <property type="entry name" value="Glycosyl hydrolase domain, family 43"/>
    <property type="match status" value="1"/>
</dbReference>
<keyword evidence="7" id="KW-1185">Reference proteome</keyword>
<dbReference type="SUPFAM" id="SSF49899">
    <property type="entry name" value="Concanavalin A-like lectins/glucanases"/>
    <property type="match status" value="1"/>
</dbReference>
<evidence type="ECO:0000256" key="4">
    <source>
        <dbReference type="RuleBase" id="RU362110"/>
    </source>
</evidence>
<gene>
    <name evidence="6" type="ORF">BHD05_02500</name>
</gene>
<dbReference type="SMART" id="SM00458">
    <property type="entry name" value="RICIN"/>
    <property type="match status" value="2"/>
</dbReference>
<dbReference type="KEGG" id="mant:BHD05_02500"/>
<dbReference type="AlphaFoldDB" id="A0A7L5AH11"/>
<comment type="similarity">
    <text evidence="1 4">Belongs to the glycosyl hydrolase 32 family.</text>
</comment>
<evidence type="ECO:0000259" key="5">
    <source>
        <dbReference type="SMART" id="SM00458"/>
    </source>
</evidence>
<name>A0A7L5AH11_9MICO</name>
<evidence type="ECO:0000313" key="7">
    <source>
        <dbReference type="Proteomes" id="UP000464507"/>
    </source>
</evidence>
<dbReference type="PANTHER" id="PTHR42800">
    <property type="entry name" value="EXOINULINASE INUD (AFU_ORTHOLOGUE AFUA_5G00480)"/>
    <property type="match status" value="1"/>
</dbReference>
<dbReference type="Proteomes" id="UP000464507">
    <property type="component" value="Chromosome"/>
</dbReference>
<dbReference type="PROSITE" id="PS50231">
    <property type="entry name" value="RICIN_B_LECTIN"/>
    <property type="match status" value="2"/>
</dbReference>
<proteinExistence type="inferred from homology"/>
<protein>
    <recommendedName>
        <fullName evidence="5">Ricin B lectin domain-containing protein</fullName>
    </recommendedName>
</protein>
<dbReference type="SMART" id="SM00640">
    <property type="entry name" value="Glyco_32"/>
    <property type="match status" value="1"/>
</dbReference>
<dbReference type="InterPro" id="IPR013189">
    <property type="entry name" value="Glyco_hydro_32_C"/>
</dbReference>
<dbReference type="Gene3D" id="2.60.120.560">
    <property type="entry name" value="Exo-inulinase, domain 1"/>
    <property type="match status" value="1"/>
</dbReference>
<dbReference type="InterPro" id="IPR000772">
    <property type="entry name" value="Ricin_B_lectin"/>
</dbReference>
<feature type="domain" description="Ricin B lectin" evidence="5">
    <location>
        <begin position="443"/>
        <end position="564"/>
    </location>
</feature>
<evidence type="ECO:0000256" key="3">
    <source>
        <dbReference type="ARBA" id="ARBA00023295"/>
    </source>
</evidence>
<dbReference type="EMBL" id="CP017146">
    <property type="protein sequence ID" value="QHO68674.1"/>
    <property type="molecule type" value="Genomic_DNA"/>
</dbReference>
<dbReference type="Pfam" id="PF00251">
    <property type="entry name" value="Glyco_hydro_32N"/>
    <property type="match status" value="1"/>
</dbReference>
<dbReference type="InterPro" id="IPR035992">
    <property type="entry name" value="Ricin_B-like_lectins"/>
</dbReference>
<dbReference type="Pfam" id="PF00652">
    <property type="entry name" value="Ricin_B_lectin"/>
    <property type="match status" value="2"/>
</dbReference>
<dbReference type="Pfam" id="PF08244">
    <property type="entry name" value="Glyco_hydro_32C"/>
    <property type="match status" value="1"/>
</dbReference>
<sequence>MNDINAPLYYRGVYHLFYQHNPHGLAWDAMHWGHATSTDMLHWIQKPIALEPGVHPGNLWSGAGWVDANNVTGLKTGTHDPILLFTGTEGVSIAYSVDGAETFQNYNGGTKVITIATESRDPKVQWDPATNRWIMSIFKAGTGAVFYTSTNLLSWTYRGEYAANWFVECPDLYQLPVDGNSAATKWVLQDASGEYVIGSLNANGVFVSDWAAPQRMEWGLSSAAFAPSTWYAPLTFNQLPSGRVVQLGWQPSNAGVTWTGNASLPVELGLKTYPEGIRITRNPISEISTIRTSTQSWGSRTITTSAASDPLLGINADTYELTAVFDVAGATANEFGFRLHARSDGSSDRTVAYNRSAQSLYGIPMPPINNSVTMRIIVDRGQLEIFGNGGKTVVSDNVNFNSASSSQGIKLFATGGSVTLRSLSFSPLGSTWVTAAGGTGLNGGIVSTTRQDMCVDRDVATGKAQIWDCLANPNQTWALDGFGALTTGGACLQTPAGVTANMTPVTIATCTGSPHQKWRQGNFGSLVNEQSGRCLDIPAANWTNGNQLQIFDCVGTANQSWLAPAYTAPVGQISWSTSSKCVDRDVATGKAQIWDCLGNSNQNWRLTVNGTLVSGATCLQLPSGATANGTFVSVAACDGGLNQVWSRNSDGSFTNLASGRCLDLDAGITTNGRQLITWTCVGGPNQTWAGPA</sequence>
<dbReference type="InterPro" id="IPR013320">
    <property type="entry name" value="ConA-like_dom_sf"/>
</dbReference>
<dbReference type="PANTHER" id="PTHR42800:SF1">
    <property type="entry name" value="EXOINULINASE INUD (AFU_ORTHOLOGUE AFUA_5G00480)"/>
    <property type="match status" value="1"/>
</dbReference>
<dbReference type="RefSeq" id="WP_202614275.1">
    <property type="nucleotide sequence ID" value="NZ_CP017146.1"/>
</dbReference>
<keyword evidence="3 4" id="KW-0326">Glycosidase</keyword>
<dbReference type="Gene3D" id="2.80.10.50">
    <property type="match status" value="2"/>
</dbReference>
<dbReference type="InterPro" id="IPR001362">
    <property type="entry name" value="Glyco_hydro_32"/>
</dbReference>
<dbReference type="GO" id="GO:0004575">
    <property type="term" value="F:sucrose alpha-glucosidase activity"/>
    <property type="evidence" value="ECO:0007669"/>
    <property type="project" value="TreeGrafter"/>
</dbReference>
<dbReference type="CDD" id="cd18622">
    <property type="entry name" value="GH32_Inu-like"/>
    <property type="match status" value="1"/>
</dbReference>
<dbReference type="InterPro" id="IPR013148">
    <property type="entry name" value="Glyco_hydro_32_N"/>
</dbReference>
<keyword evidence="2 4" id="KW-0378">Hydrolase</keyword>
<feature type="domain" description="Ricin B lectin" evidence="5">
    <location>
        <begin position="567"/>
        <end position="691"/>
    </location>
</feature>
<evidence type="ECO:0000256" key="2">
    <source>
        <dbReference type="ARBA" id="ARBA00022801"/>
    </source>
</evidence>
<reference evidence="6 7" key="1">
    <citation type="submission" date="2016-09" db="EMBL/GenBank/DDBJ databases">
        <title>Complete genome sequence of microbes from the polar regions.</title>
        <authorList>
            <person name="Liao L."/>
            <person name="Chen B."/>
        </authorList>
    </citation>
    <scope>NUCLEOTIDE SEQUENCE [LARGE SCALE GENOMIC DNA]</scope>
    <source>
        <strain evidence="6 7">ZS314</strain>
    </source>
</reference>
<accession>A0A7L5AH11</accession>